<proteinExistence type="predicted"/>
<name>A0A4S4FJY7_9MICO</name>
<keyword evidence="1" id="KW-0282">Flagellum</keyword>
<evidence type="ECO:0000313" key="1">
    <source>
        <dbReference type="EMBL" id="THG30438.1"/>
    </source>
</evidence>
<reference evidence="1 2" key="1">
    <citation type="submission" date="2019-04" db="EMBL/GenBank/DDBJ databases">
        <authorList>
            <person name="Jiang L."/>
        </authorList>
    </citation>
    <scope>NUCLEOTIDE SEQUENCE [LARGE SCALE GENOMIC DNA]</scope>
    <source>
        <strain evidence="1 2">YIM 131861</strain>
    </source>
</reference>
<keyword evidence="1" id="KW-0969">Cilium</keyword>
<evidence type="ECO:0000313" key="2">
    <source>
        <dbReference type="Proteomes" id="UP000307380"/>
    </source>
</evidence>
<dbReference type="OrthoDB" id="5195569at2"/>
<keyword evidence="1" id="KW-0966">Cell projection</keyword>
<accession>A0A4S4FJY7</accession>
<dbReference type="Proteomes" id="UP000307380">
    <property type="component" value="Unassembled WGS sequence"/>
</dbReference>
<sequence>MADGVDIPLASMEELNEALKKIVVEFEDAAASGDTLVSAIGRPCGHSGLRDAADEFEGAWDDKRETLKGHLVKLQEKVEGVKKAWQDLDVELAKAHENASK</sequence>
<comment type="caution">
    <text evidence="1">The sequence shown here is derived from an EMBL/GenBank/DDBJ whole genome shotgun (WGS) entry which is preliminary data.</text>
</comment>
<protein>
    <submittedName>
        <fullName evidence="1">Flagellar protein FlgN</fullName>
    </submittedName>
</protein>
<organism evidence="1 2">
    <name type="scientific">Orlajensenia flava</name>
    <dbReference type="NCBI Taxonomy" id="2565934"/>
    <lineage>
        <taxon>Bacteria</taxon>
        <taxon>Bacillati</taxon>
        <taxon>Actinomycetota</taxon>
        <taxon>Actinomycetes</taxon>
        <taxon>Micrococcales</taxon>
        <taxon>Microbacteriaceae</taxon>
        <taxon>Orlajensenia</taxon>
    </lineage>
</organism>
<dbReference type="RefSeq" id="WP_136425405.1">
    <property type="nucleotide sequence ID" value="NZ_SSSN01000014.1"/>
</dbReference>
<dbReference type="EMBL" id="SSSN01000014">
    <property type="protein sequence ID" value="THG30438.1"/>
    <property type="molecule type" value="Genomic_DNA"/>
</dbReference>
<dbReference type="AlphaFoldDB" id="A0A4S4FJY7"/>
<gene>
    <name evidence="1" type="ORF">E6C70_15520</name>
</gene>
<keyword evidence="2" id="KW-1185">Reference proteome</keyword>